<dbReference type="PANTHER" id="PTHR36834">
    <property type="entry name" value="MEMBRANE PROTEIN-RELATED"/>
    <property type="match status" value="1"/>
</dbReference>
<gene>
    <name evidence="3" type="ORF">WMO29_00190</name>
</gene>
<dbReference type="InterPro" id="IPR053150">
    <property type="entry name" value="Teicoplanin_resist-assoc"/>
</dbReference>
<dbReference type="Pfam" id="PF04892">
    <property type="entry name" value="VanZ"/>
    <property type="match status" value="1"/>
</dbReference>
<keyword evidence="1" id="KW-0472">Membrane</keyword>
<protein>
    <submittedName>
        <fullName evidence="3">VanZ family protein</fullName>
    </submittedName>
</protein>
<feature type="transmembrane region" description="Helical" evidence="1">
    <location>
        <begin position="130"/>
        <end position="149"/>
    </location>
</feature>
<evidence type="ECO:0000313" key="3">
    <source>
        <dbReference type="EMBL" id="MEQ2470927.1"/>
    </source>
</evidence>
<dbReference type="Proteomes" id="UP001438008">
    <property type="component" value="Unassembled WGS sequence"/>
</dbReference>
<feature type="transmembrane region" description="Helical" evidence="1">
    <location>
        <begin position="12"/>
        <end position="31"/>
    </location>
</feature>
<dbReference type="PANTHER" id="PTHR36834:SF1">
    <property type="entry name" value="INTEGRAL MEMBRANE PROTEIN"/>
    <property type="match status" value="1"/>
</dbReference>
<accession>A0ABV1FF55</accession>
<feature type="transmembrane region" description="Helical" evidence="1">
    <location>
        <begin position="69"/>
        <end position="91"/>
    </location>
</feature>
<sequence length="158" mass="18504">MKKRDSRDRLRQGGRVLLLIYLACVVYFMFFSEAYGRTDVSPDYRYNLVLFREIRRFWQHRDILGTSAMLINIVGNVAMVIPFGFAVPLLFPSARRMERTIILAFLASLLAETFQLILRVGCFDVDDLLLNTMGGAIGYLLFAWFWHIWRKRNGEKKL</sequence>
<dbReference type="EMBL" id="JBBMFE010000001">
    <property type="protein sequence ID" value="MEQ2470927.1"/>
    <property type="molecule type" value="Genomic_DNA"/>
</dbReference>
<proteinExistence type="predicted"/>
<dbReference type="InterPro" id="IPR006976">
    <property type="entry name" value="VanZ-like"/>
</dbReference>
<keyword evidence="1" id="KW-0812">Transmembrane</keyword>
<comment type="caution">
    <text evidence="3">The sequence shown here is derived from an EMBL/GenBank/DDBJ whole genome shotgun (WGS) entry which is preliminary data.</text>
</comment>
<evidence type="ECO:0000259" key="2">
    <source>
        <dbReference type="Pfam" id="PF04892"/>
    </source>
</evidence>
<keyword evidence="1" id="KW-1133">Transmembrane helix</keyword>
<reference evidence="3 4" key="1">
    <citation type="submission" date="2024-03" db="EMBL/GenBank/DDBJ databases">
        <title>Human intestinal bacterial collection.</title>
        <authorList>
            <person name="Pauvert C."/>
            <person name="Hitch T.C.A."/>
            <person name="Clavel T."/>
        </authorList>
    </citation>
    <scope>NUCLEOTIDE SEQUENCE [LARGE SCALE GENOMIC DNA]</scope>
    <source>
        <strain evidence="3 4">CLA-AA-H132</strain>
    </source>
</reference>
<organism evidence="3 4">
    <name type="scientific">Laedolimicola intestinihominis</name>
    <dbReference type="NCBI Taxonomy" id="3133166"/>
    <lineage>
        <taxon>Bacteria</taxon>
        <taxon>Bacillati</taxon>
        <taxon>Bacillota</taxon>
        <taxon>Clostridia</taxon>
        <taxon>Lachnospirales</taxon>
        <taxon>Lachnospiraceae</taxon>
        <taxon>Laedolimicola</taxon>
    </lineage>
</organism>
<keyword evidence="4" id="KW-1185">Reference proteome</keyword>
<evidence type="ECO:0000256" key="1">
    <source>
        <dbReference type="SAM" id="Phobius"/>
    </source>
</evidence>
<evidence type="ECO:0000313" key="4">
    <source>
        <dbReference type="Proteomes" id="UP001438008"/>
    </source>
</evidence>
<dbReference type="RefSeq" id="WP_178038426.1">
    <property type="nucleotide sequence ID" value="NZ_JBBMFE010000001.1"/>
</dbReference>
<feature type="transmembrane region" description="Helical" evidence="1">
    <location>
        <begin position="100"/>
        <end position="118"/>
    </location>
</feature>
<name>A0ABV1FF55_9FIRM</name>
<feature type="domain" description="VanZ-like" evidence="2">
    <location>
        <begin position="19"/>
        <end position="145"/>
    </location>
</feature>